<dbReference type="AlphaFoldDB" id="A0A8I1MYZ0"/>
<feature type="site" description="Important for substrate specificity" evidence="4">
    <location>
        <position position="94"/>
    </location>
</feature>
<comment type="caution">
    <text evidence="5">The sequence shown here is derived from an EMBL/GenBank/DDBJ whole genome shotgun (WGS) entry which is preliminary data.</text>
</comment>
<comment type="subcellular location">
    <subcellularLocation>
        <location evidence="4">Cytoplasm</location>
    </subcellularLocation>
</comment>
<protein>
    <recommendedName>
        <fullName evidence="4">dTTP/UTP pyrophosphatase</fullName>
        <shortName evidence="4">dTTPase/UTPase</shortName>
        <ecNumber evidence="4">3.6.1.9</ecNumber>
    </recommendedName>
    <alternativeName>
        <fullName evidence="4">Nucleoside triphosphate pyrophosphatase</fullName>
    </alternativeName>
    <alternativeName>
        <fullName evidence="4">Nucleotide pyrophosphatase</fullName>
        <shortName evidence="4">Nucleotide PPase</shortName>
    </alternativeName>
</protein>
<comment type="similarity">
    <text evidence="4">Belongs to the Maf family. YhdE subfamily.</text>
</comment>
<reference evidence="5" key="1">
    <citation type="submission" date="2021-02" db="EMBL/GenBank/DDBJ databases">
        <title>Thiocyanate and organic carbon inputs drive convergent selection for specific autotrophic Afipia and Thiobacillus strains within complex microbiomes.</title>
        <authorList>
            <person name="Huddy R.J."/>
            <person name="Sachdeva R."/>
            <person name="Kadzinga F."/>
            <person name="Kantor R.S."/>
            <person name="Harrison S.T.L."/>
            <person name="Banfield J.F."/>
        </authorList>
    </citation>
    <scope>NUCLEOTIDE SEQUENCE</scope>
    <source>
        <strain evidence="5">SCN18_13_7_16_R3_B_64_19</strain>
    </source>
</reference>
<evidence type="ECO:0000256" key="4">
    <source>
        <dbReference type="HAMAP-Rule" id="MF_00528"/>
    </source>
</evidence>
<evidence type="ECO:0000256" key="3">
    <source>
        <dbReference type="ARBA" id="ARBA00023080"/>
    </source>
</evidence>
<keyword evidence="4" id="KW-0963">Cytoplasm</keyword>
<feature type="active site" description="Proton acceptor" evidence="4">
    <location>
        <position position="93"/>
    </location>
</feature>
<dbReference type="Gene3D" id="3.90.950.10">
    <property type="match status" value="1"/>
</dbReference>
<dbReference type="SUPFAM" id="SSF52972">
    <property type="entry name" value="ITPase-like"/>
    <property type="match status" value="1"/>
</dbReference>
<dbReference type="GO" id="GO:0009117">
    <property type="term" value="P:nucleotide metabolic process"/>
    <property type="evidence" value="ECO:0007669"/>
    <property type="project" value="UniProtKB-KW"/>
</dbReference>
<organism evidence="5 6">
    <name type="scientific">Thiomonas arsenitoxydans (strain DSM 22701 / CIP 110005 / 3As)</name>
    <dbReference type="NCBI Taxonomy" id="426114"/>
    <lineage>
        <taxon>Bacteria</taxon>
        <taxon>Pseudomonadati</taxon>
        <taxon>Pseudomonadota</taxon>
        <taxon>Betaproteobacteria</taxon>
        <taxon>Burkholderiales</taxon>
        <taxon>Thiomonas</taxon>
    </lineage>
</organism>
<dbReference type="GO" id="GO:0005737">
    <property type="term" value="C:cytoplasm"/>
    <property type="evidence" value="ECO:0007669"/>
    <property type="project" value="UniProtKB-SubCell"/>
</dbReference>
<dbReference type="NCBIfam" id="TIGR00172">
    <property type="entry name" value="maf"/>
    <property type="match status" value="1"/>
</dbReference>
<comment type="function">
    <text evidence="4">Nucleoside triphosphate pyrophosphatase that hydrolyzes dTTP and UTP. May have a dual role in cell division arrest and in preventing the incorporation of modified nucleotides into cellular nucleic acids.</text>
</comment>
<accession>A0A8I1MYZ0</accession>
<dbReference type="PIRSF" id="PIRSF006305">
    <property type="entry name" value="Maf"/>
    <property type="match status" value="1"/>
</dbReference>
<feature type="site" description="Important for substrate specificity" evidence="4">
    <location>
        <position position="176"/>
    </location>
</feature>
<comment type="catalytic activity">
    <reaction evidence="4">
        <text>dTTP + H2O = dTMP + diphosphate + H(+)</text>
        <dbReference type="Rhea" id="RHEA:28534"/>
        <dbReference type="ChEBI" id="CHEBI:15377"/>
        <dbReference type="ChEBI" id="CHEBI:15378"/>
        <dbReference type="ChEBI" id="CHEBI:33019"/>
        <dbReference type="ChEBI" id="CHEBI:37568"/>
        <dbReference type="ChEBI" id="CHEBI:63528"/>
        <dbReference type="EC" id="3.6.1.9"/>
    </reaction>
</comment>
<keyword evidence="3 4" id="KW-0546">Nucleotide metabolism</keyword>
<dbReference type="EC" id="3.6.1.9" evidence="4"/>
<sequence length="225" mass="24027">MQTNPNRTSTVTVYLASASPRRQELLRQVGVPFELLAPLPDEDSEALEAALPGEPPADYVQRVTRLKLEAARQRLARCRPEISPEAAVLLCADTTVALDGAIFGKPESADDAARILRTLSGKTHQVLTAVCVQRGAARHAALQTSQVRFAALSEQDIADYIASGEPFGKAGAYALQGRGAAFVEHLSGSASGIIGLPLFETLRLLRAAGWSAHPHSPTQQETTRP</sequence>
<dbReference type="GO" id="GO:0047429">
    <property type="term" value="F:nucleoside triphosphate diphosphatase activity"/>
    <property type="evidence" value="ECO:0007669"/>
    <property type="project" value="UniProtKB-EC"/>
</dbReference>
<name>A0A8I1MYZ0_THIA3</name>
<dbReference type="Proteomes" id="UP000664800">
    <property type="component" value="Unassembled WGS sequence"/>
</dbReference>
<dbReference type="EMBL" id="JAFKMR010000036">
    <property type="protein sequence ID" value="MBN8745645.1"/>
    <property type="molecule type" value="Genomic_DNA"/>
</dbReference>
<keyword evidence="2 4" id="KW-0378">Hydrolase</keyword>
<dbReference type="InterPro" id="IPR003697">
    <property type="entry name" value="Maf-like"/>
</dbReference>
<comment type="catalytic activity">
    <reaction evidence="4">
        <text>UTP + H2O = UMP + diphosphate + H(+)</text>
        <dbReference type="Rhea" id="RHEA:29395"/>
        <dbReference type="ChEBI" id="CHEBI:15377"/>
        <dbReference type="ChEBI" id="CHEBI:15378"/>
        <dbReference type="ChEBI" id="CHEBI:33019"/>
        <dbReference type="ChEBI" id="CHEBI:46398"/>
        <dbReference type="ChEBI" id="CHEBI:57865"/>
        <dbReference type="EC" id="3.6.1.9"/>
    </reaction>
</comment>
<proteinExistence type="inferred from homology"/>
<dbReference type="InterPro" id="IPR029001">
    <property type="entry name" value="ITPase-like_fam"/>
</dbReference>
<evidence type="ECO:0000313" key="6">
    <source>
        <dbReference type="Proteomes" id="UP000664800"/>
    </source>
</evidence>
<feature type="site" description="Important for substrate specificity" evidence="4">
    <location>
        <position position="21"/>
    </location>
</feature>
<dbReference type="Pfam" id="PF02545">
    <property type="entry name" value="Maf"/>
    <property type="match status" value="1"/>
</dbReference>
<dbReference type="HAMAP" id="MF_00528">
    <property type="entry name" value="Maf"/>
    <property type="match status" value="1"/>
</dbReference>
<dbReference type="CDD" id="cd00555">
    <property type="entry name" value="Maf"/>
    <property type="match status" value="1"/>
</dbReference>
<comment type="caution">
    <text evidence="4">Lacks conserved residue(s) required for the propagation of feature annotation.</text>
</comment>
<gene>
    <name evidence="5" type="primary">maf</name>
    <name evidence="5" type="ORF">J0I24_15295</name>
</gene>
<evidence type="ECO:0000256" key="2">
    <source>
        <dbReference type="ARBA" id="ARBA00022801"/>
    </source>
</evidence>
<comment type="cofactor">
    <cofactor evidence="1 4">
        <name>a divalent metal cation</name>
        <dbReference type="ChEBI" id="CHEBI:60240"/>
    </cofactor>
</comment>
<dbReference type="PANTHER" id="PTHR43213:SF5">
    <property type="entry name" value="BIFUNCTIONAL DTTP_UTP PYROPHOSPHATASE_METHYLTRANSFERASE PROTEIN-RELATED"/>
    <property type="match status" value="1"/>
</dbReference>
<evidence type="ECO:0000313" key="5">
    <source>
        <dbReference type="EMBL" id="MBN8745645.1"/>
    </source>
</evidence>
<evidence type="ECO:0000256" key="1">
    <source>
        <dbReference type="ARBA" id="ARBA00001968"/>
    </source>
</evidence>
<dbReference type="PANTHER" id="PTHR43213">
    <property type="entry name" value="BIFUNCTIONAL DTTP/UTP PYROPHOSPHATASE/METHYLTRANSFERASE PROTEIN-RELATED"/>
    <property type="match status" value="1"/>
</dbReference>
<dbReference type="RefSeq" id="WP_276732687.1">
    <property type="nucleotide sequence ID" value="NZ_JAFKMR010000036.1"/>
</dbReference>